<comment type="caution">
    <text evidence="2">The sequence shown here is derived from an EMBL/GenBank/DDBJ whole genome shotgun (WGS) entry which is preliminary data.</text>
</comment>
<gene>
    <name evidence="2" type="ORF">Cgig2_033707</name>
</gene>
<sequence>MIYYPYLQGLYCRKIEIKHRDFLLGMHSKKDCIKASERRTDFYNPSEEDDLEQSTLVTIMYELKPKLEEGQEEEQGKPPPPPEFTDKLAEEEALPADQKDDFKARETRKKAVEEMSAEKKAELKNIKFYKFYPVATPDTPDISRVKSSFINRYYRKAHKFSEVPTFAKIGYKNPSA</sequence>
<organism evidence="2 3">
    <name type="scientific">Carnegiea gigantea</name>
    <dbReference type="NCBI Taxonomy" id="171969"/>
    <lineage>
        <taxon>Eukaryota</taxon>
        <taxon>Viridiplantae</taxon>
        <taxon>Streptophyta</taxon>
        <taxon>Embryophyta</taxon>
        <taxon>Tracheophyta</taxon>
        <taxon>Spermatophyta</taxon>
        <taxon>Magnoliopsida</taxon>
        <taxon>eudicotyledons</taxon>
        <taxon>Gunneridae</taxon>
        <taxon>Pentapetalae</taxon>
        <taxon>Caryophyllales</taxon>
        <taxon>Cactineae</taxon>
        <taxon>Cactaceae</taxon>
        <taxon>Cactoideae</taxon>
        <taxon>Echinocereeae</taxon>
        <taxon>Carnegiea</taxon>
    </lineage>
</organism>
<dbReference type="AlphaFoldDB" id="A0A9Q1K6W3"/>
<feature type="compositionally biased region" description="Basic and acidic residues" evidence="1">
    <location>
        <begin position="97"/>
        <end position="118"/>
    </location>
</feature>
<dbReference type="PANTHER" id="PTHR33704">
    <property type="entry name" value="PROTEIN HEAT INTOLERANT 4-RELATED"/>
    <property type="match status" value="1"/>
</dbReference>
<dbReference type="EMBL" id="JAKOGI010000274">
    <property type="protein sequence ID" value="KAJ8437974.1"/>
    <property type="molecule type" value="Genomic_DNA"/>
</dbReference>
<dbReference type="PANTHER" id="PTHR33704:SF1">
    <property type="entry name" value="PROTEIN HEAT INTOLERANT 4-RELATED"/>
    <property type="match status" value="1"/>
</dbReference>
<dbReference type="Proteomes" id="UP001153076">
    <property type="component" value="Unassembled WGS sequence"/>
</dbReference>
<keyword evidence="3" id="KW-1185">Reference proteome</keyword>
<reference evidence="2" key="1">
    <citation type="submission" date="2022-04" db="EMBL/GenBank/DDBJ databases">
        <title>Carnegiea gigantea Genome sequencing and assembly v2.</title>
        <authorList>
            <person name="Copetti D."/>
            <person name="Sanderson M.J."/>
            <person name="Burquez A."/>
            <person name="Wojciechowski M.F."/>
        </authorList>
    </citation>
    <scope>NUCLEOTIDE SEQUENCE</scope>
    <source>
        <strain evidence="2">SGP5-SGP5p</strain>
        <tissue evidence="2">Aerial part</tissue>
    </source>
</reference>
<dbReference type="InterPro" id="IPR039313">
    <property type="entry name" value="HIT4"/>
</dbReference>
<accession>A0A9Q1K6W3</accession>
<proteinExistence type="predicted"/>
<feature type="region of interest" description="Disordered" evidence="1">
    <location>
        <begin position="67"/>
        <end position="118"/>
    </location>
</feature>
<evidence type="ECO:0000313" key="3">
    <source>
        <dbReference type="Proteomes" id="UP001153076"/>
    </source>
</evidence>
<dbReference type="OrthoDB" id="1743278at2759"/>
<evidence type="ECO:0000256" key="1">
    <source>
        <dbReference type="SAM" id="MobiDB-lite"/>
    </source>
</evidence>
<evidence type="ECO:0000313" key="2">
    <source>
        <dbReference type="EMBL" id="KAJ8437974.1"/>
    </source>
</evidence>
<name>A0A9Q1K6W3_9CARY</name>
<protein>
    <submittedName>
        <fullName evidence="2">Uncharacterized protein</fullName>
    </submittedName>
</protein>
<dbReference type="GO" id="GO:1900034">
    <property type="term" value="P:regulation of cellular response to heat"/>
    <property type="evidence" value="ECO:0007669"/>
    <property type="project" value="InterPro"/>
</dbReference>